<keyword evidence="9" id="KW-0472">Membrane</keyword>
<proteinExistence type="inferred from homology"/>
<comment type="caution">
    <text evidence="12">The sequence shown here is derived from an EMBL/GenBank/DDBJ whole genome shotgun (WGS) entry which is preliminary data.</text>
</comment>
<keyword evidence="5 10" id="KW-0285">Flavoprotein</keyword>
<keyword evidence="6 10" id="KW-0274">FAD</keyword>
<evidence type="ECO:0000256" key="10">
    <source>
        <dbReference type="RuleBase" id="RU367121"/>
    </source>
</evidence>
<comment type="catalytic activity">
    <reaction evidence="10">
        <text>squalene + reduced [NADPH--hemoprotein reductase] + O2 = (S)-2,3-epoxysqualene + oxidized [NADPH--hemoprotein reductase] + H2O + H(+)</text>
        <dbReference type="Rhea" id="RHEA:25282"/>
        <dbReference type="Rhea" id="RHEA-COMP:11964"/>
        <dbReference type="Rhea" id="RHEA-COMP:11965"/>
        <dbReference type="ChEBI" id="CHEBI:15377"/>
        <dbReference type="ChEBI" id="CHEBI:15378"/>
        <dbReference type="ChEBI" id="CHEBI:15379"/>
        <dbReference type="ChEBI" id="CHEBI:15440"/>
        <dbReference type="ChEBI" id="CHEBI:15441"/>
        <dbReference type="ChEBI" id="CHEBI:57618"/>
        <dbReference type="ChEBI" id="CHEBI:58210"/>
        <dbReference type="EC" id="1.14.14.17"/>
    </reaction>
</comment>
<dbReference type="EMBL" id="JACGCI010000011">
    <property type="protein sequence ID" value="KAF6760700.1"/>
    <property type="molecule type" value="Genomic_DNA"/>
</dbReference>
<evidence type="ECO:0000256" key="6">
    <source>
        <dbReference type="ARBA" id="ARBA00022827"/>
    </source>
</evidence>
<organism evidence="12 13">
    <name type="scientific">Ephemerocybe angulata</name>
    <dbReference type="NCBI Taxonomy" id="980116"/>
    <lineage>
        <taxon>Eukaryota</taxon>
        <taxon>Fungi</taxon>
        <taxon>Dikarya</taxon>
        <taxon>Basidiomycota</taxon>
        <taxon>Agaricomycotina</taxon>
        <taxon>Agaricomycetes</taxon>
        <taxon>Agaricomycetidae</taxon>
        <taxon>Agaricales</taxon>
        <taxon>Agaricineae</taxon>
        <taxon>Psathyrellaceae</taxon>
        <taxon>Ephemerocybe</taxon>
    </lineage>
</organism>
<protein>
    <recommendedName>
        <fullName evidence="4 10">Squalene monooxygenase</fullName>
        <ecNumber evidence="4 10">1.14.14.17</ecNumber>
    </recommendedName>
</protein>
<evidence type="ECO:0000313" key="12">
    <source>
        <dbReference type="EMBL" id="KAF6760700.1"/>
    </source>
</evidence>
<dbReference type="Pfam" id="PF08491">
    <property type="entry name" value="SE"/>
    <property type="match status" value="1"/>
</dbReference>
<dbReference type="SUPFAM" id="SSF51905">
    <property type="entry name" value="FAD/NAD(P)-binding domain"/>
    <property type="match status" value="1"/>
</dbReference>
<dbReference type="GO" id="GO:0004506">
    <property type="term" value="F:squalene monooxygenase activity"/>
    <property type="evidence" value="ECO:0007669"/>
    <property type="project" value="UniProtKB-UniRule"/>
</dbReference>
<dbReference type="GO" id="GO:0006696">
    <property type="term" value="P:ergosterol biosynthetic process"/>
    <property type="evidence" value="ECO:0007669"/>
    <property type="project" value="TreeGrafter"/>
</dbReference>
<dbReference type="PANTHER" id="PTHR10835">
    <property type="entry name" value="SQUALENE MONOOXYGENASE"/>
    <property type="match status" value="1"/>
</dbReference>
<evidence type="ECO:0000256" key="1">
    <source>
        <dbReference type="ARBA" id="ARBA00001974"/>
    </source>
</evidence>
<sequence>MKLREAALKAKGVDVIEATATELMEDPHDAKRIIGVHAEKPTPTEGGGEPEKVQYLADLVVIADGLSRGRFVGAVLEDVTLPILPQHGTVALVRGSGPVLLYRISEHDTRILVDVLHPLPQELPAHIPTNIVPQLPESAVRTAIAKDRLRRMPNSFLPAVEQNGHS</sequence>
<accession>A0A8H6MA49</accession>
<comment type="similarity">
    <text evidence="3 10">Belongs to the squalene monooxygenase family.</text>
</comment>
<dbReference type="OrthoDB" id="1678617at2759"/>
<evidence type="ECO:0000256" key="5">
    <source>
        <dbReference type="ARBA" id="ARBA00022630"/>
    </source>
</evidence>
<dbReference type="AlphaFoldDB" id="A0A8H6MA49"/>
<evidence type="ECO:0000256" key="4">
    <source>
        <dbReference type="ARBA" id="ARBA00012312"/>
    </source>
</evidence>
<evidence type="ECO:0000259" key="11">
    <source>
        <dbReference type="Pfam" id="PF08491"/>
    </source>
</evidence>
<evidence type="ECO:0000256" key="7">
    <source>
        <dbReference type="ARBA" id="ARBA00022848"/>
    </source>
</evidence>
<evidence type="ECO:0000256" key="9">
    <source>
        <dbReference type="ARBA" id="ARBA00023136"/>
    </source>
</evidence>
<dbReference type="UniPathway" id="UPA00767">
    <property type="reaction ID" value="UER00752"/>
</dbReference>
<evidence type="ECO:0000256" key="3">
    <source>
        <dbReference type="ARBA" id="ARBA00008802"/>
    </source>
</evidence>
<keyword evidence="10" id="KW-0256">Endoplasmic reticulum</keyword>
<reference evidence="12 13" key="1">
    <citation type="submission" date="2020-07" db="EMBL/GenBank/DDBJ databases">
        <title>Comparative genomics of pyrophilous fungi reveals a link between fire events and developmental genes.</title>
        <authorList>
            <consortium name="DOE Joint Genome Institute"/>
            <person name="Steindorff A.S."/>
            <person name="Carver A."/>
            <person name="Calhoun S."/>
            <person name="Stillman K."/>
            <person name="Liu H."/>
            <person name="Lipzen A."/>
            <person name="Pangilinan J."/>
            <person name="Labutti K."/>
            <person name="Bruns T.D."/>
            <person name="Grigoriev I.V."/>
        </authorList>
    </citation>
    <scope>NUCLEOTIDE SEQUENCE [LARGE SCALE GENOMIC DNA]</scope>
    <source>
        <strain evidence="12 13">CBS 144469</strain>
    </source>
</reference>
<comment type="cofactor">
    <cofactor evidence="1 10">
        <name>FAD</name>
        <dbReference type="ChEBI" id="CHEBI:57692"/>
    </cofactor>
</comment>
<dbReference type="InterPro" id="IPR040125">
    <property type="entry name" value="Squalene_monox"/>
</dbReference>
<evidence type="ECO:0000256" key="2">
    <source>
        <dbReference type="ARBA" id="ARBA00004154"/>
    </source>
</evidence>
<dbReference type="PANTHER" id="PTHR10835:SF0">
    <property type="entry name" value="SQUALENE MONOOXYGENASE"/>
    <property type="match status" value="1"/>
</dbReference>
<evidence type="ECO:0000313" key="13">
    <source>
        <dbReference type="Proteomes" id="UP000521943"/>
    </source>
</evidence>
<keyword evidence="7" id="KW-0492">Microsome</keyword>
<dbReference type="Proteomes" id="UP000521943">
    <property type="component" value="Unassembled WGS sequence"/>
</dbReference>
<name>A0A8H6MA49_9AGAR</name>
<comment type="subcellular location">
    <subcellularLocation>
        <location evidence="10">Endoplasmic reticulum membrane</location>
        <topology evidence="10">Multi-pass membrane protein</topology>
    </subcellularLocation>
    <subcellularLocation>
        <location evidence="2">Microsome membrane</location>
        <topology evidence="2">Multi-pass membrane protein</topology>
    </subcellularLocation>
</comment>
<gene>
    <name evidence="12" type="ORF">DFP72DRAFT_881287</name>
</gene>
<dbReference type="EC" id="1.14.14.17" evidence="4 10"/>
<dbReference type="InterPro" id="IPR013698">
    <property type="entry name" value="Squalene_epoxidase"/>
</dbReference>
<comment type="function">
    <text evidence="10">Catalyzes the stereospecific oxidation of squalene to (S)-2,3-epoxysqualene, and is considered to be a rate-limiting enzyme in steroid biosynthesis.</text>
</comment>
<evidence type="ECO:0000256" key="8">
    <source>
        <dbReference type="ARBA" id="ARBA00023002"/>
    </source>
</evidence>
<dbReference type="GO" id="GO:0050660">
    <property type="term" value="F:flavin adenine dinucleotide binding"/>
    <property type="evidence" value="ECO:0007669"/>
    <property type="project" value="UniProtKB-UniRule"/>
</dbReference>
<keyword evidence="8 10" id="KW-0560">Oxidoreductase</keyword>
<dbReference type="GO" id="GO:0005789">
    <property type="term" value="C:endoplasmic reticulum membrane"/>
    <property type="evidence" value="ECO:0007669"/>
    <property type="project" value="UniProtKB-SubCell"/>
</dbReference>
<feature type="non-terminal residue" evidence="12">
    <location>
        <position position="166"/>
    </location>
</feature>
<feature type="domain" description="Squalene epoxidase" evidence="11">
    <location>
        <begin position="70"/>
        <end position="163"/>
    </location>
</feature>
<dbReference type="InterPro" id="IPR036188">
    <property type="entry name" value="FAD/NAD-bd_sf"/>
</dbReference>
<keyword evidence="13" id="KW-1185">Reference proteome</keyword>